<protein>
    <recommendedName>
        <fullName evidence="4">UDP-glucose 4-epimerase</fullName>
        <ecNumber evidence="4">5.1.3.2</ecNumber>
    </recommendedName>
</protein>
<evidence type="ECO:0000256" key="2">
    <source>
        <dbReference type="ARBA" id="ARBA00001911"/>
    </source>
</evidence>
<accession>A0A3P6QXE7</accession>
<evidence type="ECO:0000313" key="7">
    <source>
        <dbReference type="EMBL" id="VDK55326.1"/>
    </source>
</evidence>
<keyword evidence="5" id="KW-0520">NAD</keyword>
<dbReference type="GO" id="GO:0003978">
    <property type="term" value="F:UDP-glucose 4-epimerase activity"/>
    <property type="evidence" value="ECO:0007669"/>
    <property type="project" value="UniProtKB-EC"/>
</dbReference>
<dbReference type="Proteomes" id="UP000281553">
    <property type="component" value="Unassembled WGS sequence"/>
</dbReference>
<comment type="cofactor">
    <cofactor evidence="2">
        <name>NAD(+)</name>
        <dbReference type="ChEBI" id="CHEBI:57540"/>
    </cofactor>
</comment>
<comment type="pathway">
    <text evidence="3">Carbohydrate metabolism; galactose metabolism.</text>
</comment>
<sequence>MGTGKGYTVLELIEAMKAASGKPIKYTVEGRRPGDVSTVYADASLAKKELHWQATLGLPSLRGLLKLP</sequence>
<evidence type="ECO:0000256" key="5">
    <source>
        <dbReference type="ARBA" id="ARBA00023027"/>
    </source>
</evidence>
<reference evidence="7 8" key="1">
    <citation type="submission" date="2018-11" db="EMBL/GenBank/DDBJ databases">
        <authorList>
            <consortium name="Pathogen Informatics"/>
        </authorList>
    </citation>
    <scope>NUCLEOTIDE SEQUENCE [LARGE SCALE GENOMIC DNA]</scope>
</reference>
<dbReference type="AlphaFoldDB" id="A0A3P6QXE7"/>
<keyword evidence="8" id="KW-1185">Reference proteome</keyword>
<keyword evidence="6" id="KW-0413">Isomerase</keyword>
<dbReference type="EC" id="5.1.3.2" evidence="4"/>
<dbReference type="PANTHER" id="PTHR43725:SF47">
    <property type="entry name" value="UDP-GLUCOSE 4-EPIMERASE"/>
    <property type="match status" value="1"/>
</dbReference>
<comment type="catalytic activity">
    <reaction evidence="1">
        <text>UDP-alpha-D-glucose = UDP-alpha-D-galactose</text>
        <dbReference type="Rhea" id="RHEA:22168"/>
        <dbReference type="ChEBI" id="CHEBI:58885"/>
        <dbReference type="ChEBI" id="CHEBI:66914"/>
        <dbReference type="EC" id="5.1.3.2"/>
    </reaction>
</comment>
<dbReference type="EMBL" id="UYRU01020593">
    <property type="protein sequence ID" value="VDK55326.1"/>
    <property type="molecule type" value="Genomic_DNA"/>
</dbReference>
<evidence type="ECO:0000256" key="4">
    <source>
        <dbReference type="ARBA" id="ARBA00013189"/>
    </source>
</evidence>
<dbReference type="GO" id="GO:0005996">
    <property type="term" value="P:monosaccharide metabolic process"/>
    <property type="evidence" value="ECO:0007669"/>
    <property type="project" value="TreeGrafter"/>
</dbReference>
<gene>
    <name evidence="7" type="ORF">DILT_LOCUS2083</name>
</gene>
<dbReference type="GO" id="GO:0005829">
    <property type="term" value="C:cytosol"/>
    <property type="evidence" value="ECO:0007669"/>
    <property type="project" value="TreeGrafter"/>
</dbReference>
<dbReference type="PANTHER" id="PTHR43725">
    <property type="entry name" value="UDP-GLUCOSE 4-EPIMERASE"/>
    <property type="match status" value="1"/>
</dbReference>
<dbReference type="OrthoDB" id="9402762at2759"/>
<evidence type="ECO:0000256" key="1">
    <source>
        <dbReference type="ARBA" id="ARBA00000083"/>
    </source>
</evidence>
<organism evidence="7 8">
    <name type="scientific">Dibothriocephalus latus</name>
    <name type="common">Fish tapeworm</name>
    <name type="synonym">Diphyllobothrium latum</name>
    <dbReference type="NCBI Taxonomy" id="60516"/>
    <lineage>
        <taxon>Eukaryota</taxon>
        <taxon>Metazoa</taxon>
        <taxon>Spiralia</taxon>
        <taxon>Lophotrochozoa</taxon>
        <taxon>Platyhelminthes</taxon>
        <taxon>Cestoda</taxon>
        <taxon>Eucestoda</taxon>
        <taxon>Diphyllobothriidea</taxon>
        <taxon>Diphyllobothriidae</taxon>
        <taxon>Dibothriocephalus</taxon>
    </lineage>
</organism>
<evidence type="ECO:0000313" key="8">
    <source>
        <dbReference type="Proteomes" id="UP000281553"/>
    </source>
</evidence>
<dbReference type="InterPro" id="IPR036291">
    <property type="entry name" value="NAD(P)-bd_dom_sf"/>
</dbReference>
<dbReference type="SUPFAM" id="SSF51735">
    <property type="entry name" value="NAD(P)-binding Rossmann-fold domains"/>
    <property type="match status" value="1"/>
</dbReference>
<name>A0A3P6QXE7_DIBLA</name>
<evidence type="ECO:0000256" key="6">
    <source>
        <dbReference type="ARBA" id="ARBA00023235"/>
    </source>
</evidence>
<proteinExistence type="predicted"/>
<evidence type="ECO:0000256" key="3">
    <source>
        <dbReference type="ARBA" id="ARBA00004947"/>
    </source>
</evidence>
<dbReference type="Gene3D" id="3.90.25.10">
    <property type="entry name" value="UDP-galactose 4-epimerase, domain 1"/>
    <property type="match status" value="1"/>
</dbReference>